<sequence>MPIQGGHPKKGYKKSAKKEGHKRSLGPTVVKVYNLQRGTANARHWEEKDRKCVGYHEYGEGEPLLQEKDVPSFLTMLKILPWLMKGKKRGPQDQLGPFIVLKVIKPPEGNSCCGGTGRKKPPKCISWLRYGGFLGIHQSFNVHASHALGAGLADHPF</sequence>
<accession>A0ABT1R755</accession>
<comment type="caution">
    <text evidence="2">The sequence shown here is derived from an EMBL/GenBank/DDBJ whole genome shotgun (WGS) entry which is preliminary data.</text>
</comment>
<dbReference type="EMBL" id="WHSB02000004">
    <property type="protein sequence ID" value="MCQ4631008.1"/>
    <property type="molecule type" value="Genomic_DNA"/>
</dbReference>
<proteinExistence type="predicted"/>
<organism evidence="2 3">
    <name type="scientific">Shinella lacus</name>
    <dbReference type="NCBI Taxonomy" id="2654216"/>
    <lineage>
        <taxon>Bacteria</taxon>
        <taxon>Pseudomonadati</taxon>
        <taxon>Pseudomonadota</taxon>
        <taxon>Alphaproteobacteria</taxon>
        <taxon>Hyphomicrobiales</taxon>
        <taxon>Rhizobiaceae</taxon>
        <taxon>Shinella</taxon>
    </lineage>
</organism>
<gene>
    <name evidence="2" type="ORF">GB927_013225</name>
</gene>
<evidence type="ECO:0000313" key="3">
    <source>
        <dbReference type="Proteomes" id="UP000996601"/>
    </source>
</evidence>
<keyword evidence="3" id="KW-1185">Reference proteome</keyword>
<name>A0ABT1R755_9HYPH</name>
<feature type="compositionally biased region" description="Basic residues" evidence="1">
    <location>
        <begin position="7"/>
        <end position="23"/>
    </location>
</feature>
<evidence type="ECO:0000313" key="2">
    <source>
        <dbReference type="EMBL" id="MCQ4631008.1"/>
    </source>
</evidence>
<dbReference type="Proteomes" id="UP000996601">
    <property type="component" value="Unassembled WGS sequence"/>
</dbReference>
<reference evidence="2" key="1">
    <citation type="submission" date="2021-07" db="EMBL/GenBank/DDBJ databases">
        <title>Shinella sp. nov., a novel member of the genus Shinella from water.</title>
        <authorList>
            <person name="Deng Y."/>
        </authorList>
    </citation>
    <scope>NUCLEOTIDE SEQUENCE</scope>
    <source>
        <strain evidence="2">CPCC 100929</strain>
    </source>
</reference>
<protein>
    <submittedName>
        <fullName evidence="2">Uncharacterized protein</fullName>
    </submittedName>
</protein>
<evidence type="ECO:0000256" key="1">
    <source>
        <dbReference type="SAM" id="MobiDB-lite"/>
    </source>
</evidence>
<feature type="region of interest" description="Disordered" evidence="1">
    <location>
        <begin position="1"/>
        <end position="23"/>
    </location>
</feature>